<feature type="transmembrane region" description="Helical" evidence="15">
    <location>
        <begin position="24"/>
        <end position="42"/>
    </location>
</feature>
<evidence type="ECO:0000256" key="7">
    <source>
        <dbReference type="ARBA" id="ARBA00022824"/>
    </source>
</evidence>
<keyword evidence="5 15" id="KW-0812">Transmembrane</keyword>
<dbReference type="GO" id="GO:0005789">
    <property type="term" value="C:endoplasmic reticulum membrane"/>
    <property type="evidence" value="ECO:0007669"/>
    <property type="project" value="UniProtKB-SubCell"/>
</dbReference>
<gene>
    <name evidence="19" type="ORF">QVD17_04768</name>
</gene>
<protein>
    <recommendedName>
        <fullName evidence="13">protein-S-isoprenylcysteine alpha-carbonyl methylesterase</fullName>
        <ecNumber evidence="13">3.1.1.n2</ecNumber>
    </recommendedName>
</protein>
<dbReference type="InterPro" id="IPR049492">
    <property type="entry name" value="BD-FAE-like_dom"/>
</dbReference>
<dbReference type="FunFam" id="3.40.50.1820:FF:000084">
    <property type="entry name" value="Isoprenylcysteine alpha-carbonyl methylesterase ICME"/>
    <property type="match status" value="1"/>
</dbReference>
<dbReference type="InterPro" id="IPR029962">
    <property type="entry name" value="TBL"/>
</dbReference>
<evidence type="ECO:0000256" key="4">
    <source>
        <dbReference type="ARBA" id="ARBA00007727"/>
    </source>
</evidence>
<dbReference type="InterPro" id="IPR029058">
    <property type="entry name" value="AB_hydrolase_fold"/>
</dbReference>
<feature type="domain" description="Trichome birefringence-like N-terminal" evidence="17">
    <location>
        <begin position="78"/>
        <end position="130"/>
    </location>
</feature>
<dbReference type="GO" id="GO:0000139">
    <property type="term" value="C:Golgi membrane"/>
    <property type="evidence" value="ECO:0007669"/>
    <property type="project" value="UniProtKB-SubCell"/>
</dbReference>
<dbReference type="GO" id="GO:0016413">
    <property type="term" value="F:O-acetyltransferase activity"/>
    <property type="evidence" value="ECO:0007669"/>
    <property type="project" value="InterPro"/>
</dbReference>
<evidence type="ECO:0000256" key="6">
    <source>
        <dbReference type="ARBA" id="ARBA00022801"/>
    </source>
</evidence>
<evidence type="ECO:0000256" key="9">
    <source>
        <dbReference type="ARBA" id="ARBA00022989"/>
    </source>
</evidence>
<evidence type="ECO:0000256" key="15">
    <source>
        <dbReference type="SAM" id="Phobius"/>
    </source>
</evidence>
<feature type="transmembrane region" description="Helical" evidence="15">
    <location>
        <begin position="587"/>
        <end position="609"/>
    </location>
</feature>
<keyword evidence="11 15" id="KW-0472">Membrane</keyword>
<evidence type="ECO:0000256" key="2">
    <source>
        <dbReference type="ARBA" id="ARBA00004586"/>
    </source>
</evidence>
<name>A0AAD8LK65_TARER</name>
<dbReference type="PANTHER" id="PTHR32285">
    <property type="entry name" value="PROTEIN TRICHOME BIREFRINGENCE-LIKE 9-RELATED"/>
    <property type="match status" value="1"/>
</dbReference>
<dbReference type="EC" id="3.1.1.n2" evidence="13"/>
<keyword evidence="20" id="KW-1185">Reference proteome</keyword>
<evidence type="ECO:0000259" key="18">
    <source>
        <dbReference type="Pfam" id="PF20434"/>
    </source>
</evidence>
<dbReference type="Pfam" id="PF20434">
    <property type="entry name" value="BD-FAE"/>
    <property type="match status" value="1"/>
</dbReference>
<evidence type="ECO:0000256" key="1">
    <source>
        <dbReference type="ARBA" id="ARBA00004167"/>
    </source>
</evidence>
<dbReference type="EMBL" id="JAUHHV010000001">
    <property type="protein sequence ID" value="KAK1438955.1"/>
    <property type="molecule type" value="Genomic_DNA"/>
</dbReference>
<dbReference type="InterPro" id="IPR026057">
    <property type="entry name" value="TBL_C"/>
</dbReference>
<keyword evidence="7" id="KW-0256">Endoplasmic reticulum</keyword>
<dbReference type="Proteomes" id="UP001229421">
    <property type="component" value="Unassembled WGS sequence"/>
</dbReference>
<reference evidence="19" key="1">
    <citation type="journal article" date="2023" name="bioRxiv">
        <title>Improved chromosome-level genome assembly for marigold (Tagetes erecta).</title>
        <authorList>
            <person name="Jiang F."/>
            <person name="Yuan L."/>
            <person name="Wang S."/>
            <person name="Wang H."/>
            <person name="Xu D."/>
            <person name="Wang A."/>
            <person name="Fan W."/>
        </authorList>
    </citation>
    <scope>NUCLEOTIDE SEQUENCE</scope>
    <source>
        <strain evidence="19">WSJ</strain>
        <tissue evidence="19">Leaf</tissue>
    </source>
</reference>
<dbReference type="InterPro" id="IPR025846">
    <property type="entry name" value="TBL_N"/>
</dbReference>
<evidence type="ECO:0000256" key="5">
    <source>
        <dbReference type="ARBA" id="ARBA00022692"/>
    </source>
</evidence>
<keyword evidence="8" id="KW-0735">Signal-anchor</keyword>
<comment type="subcellular location">
    <subcellularLocation>
        <location evidence="2">Endoplasmic reticulum membrane</location>
    </subcellularLocation>
    <subcellularLocation>
        <location evidence="3">Golgi apparatus membrane</location>
        <topology evidence="3">Multi-pass membrane protein</topology>
    </subcellularLocation>
    <subcellularLocation>
        <location evidence="1">Membrane</location>
        <topology evidence="1">Single-pass membrane protein</topology>
    </subcellularLocation>
</comment>
<dbReference type="Pfam" id="PF14416">
    <property type="entry name" value="PMR5N"/>
    <property type="match status" value="1"/>
</dbReference>
<evidence type="ECO:0000259" key="17">
    <source>
        <dbReference type="Pfam" id="PF14416"/>
    </source>
</evidence>
<organism evidence="19 20">
    <name type="scientific">Tagetes erecta</name>
    <name type="common">African marigold</name>
    <dbReference type="NCBI Taxonomy" id="13708"/>
    <lineage>
        <taxon>Eukaryota</taxon>
        <taxon>Viridiplantae</taxon>
        <taxon>Streptophyta</taxon>
        <taxon>Embryophyta</taxon>
        <taxon>Tracheophyta</taxon>
        <taxon>Spermatophyta</taxon>
        <taxon>Magnoliopsida</taxon>
        <taxon>eudicotyledons</taxon>
        <taxon>Gunneridae</taxon>
        <taxon>Pentapetalae</taxon>
        <taxon>asterids</taxon>
        <taxon>campanulids</taxon>
        <taxon>Asterales</taxon>
        <taxon>Asteraceae</taxon>
        <taxon>Asteroideae</taxon>
        <taxon>Heliantheae alliance</taxon>
        <taxon>Tageteae</taxon>
        <taxon>Tagetes</taxon>
    </lineage>
</organism>
<evidence type="ECO:0000313" key="20">
    <source>
        <dbReference type="Proteomes" id="UP001229421"/>
    </source>
</evidence>
<keyword evidence="10" id="KW-0333">Golgi apparatus</keyword>
<evidence type="ECO:0000313" key="19">
    <source>
        <dbReference type="EMBL" id="KAK1438955.1"/>
    </source>
</evidence>
<sequence length="912" mass="104824">MKQSGIHGKNNQPTIIHNLTTSKILLLTTLTLIILTVIPLYFPFHKFPSHSSTIILSPPPLPQQIHHTLITVDDNHHKCDVFSGEWVPNPNAPYYHNTTCWAIHEHQNCQKYGRPDSNYMKWKWKPDECHLPIFNPYQFLEIVRDKSLAFVGDSVGRNQMQSLICMLSRVEYPIDVSTTEDDNFKRWYYVSYNFTMATYWSPFLVKFDQPDTDGPTHTGLFSLYLDEFDENWTNHIDEFNYLILNGGHWFSRPSFYYERGEVIGCKFCQKENITDYPMTFGYQRALRTAFEGIMRRKNFKGVTIFRSFAPMHFEGGEWNGGGNCIRQKPFKNNEIRLEGSNLELYLVQMEEFLKAQKKANDNGMKFRLMDITQPMLLRPDGHPSRYGHWPSENVTLYNDCVHWCLPGPIDTWSDFLLHMLKMEGRRSAQEKLINQGQRKIVHMYYRISSFTRLLSQKKLKTIHRHRVASPAQRSVFLFYCINKQTNKRWHTVSVYILNSNLVIWTEMVTAPSPIGFFPVKTTSEEEDMNSLRSRRRRTTSSEKPSLCRSQSFGCEIGHAASETYLITRLAFTLLRYLGVGRRWITRLLALGLYAMLLMPGFLQVLYQYFFSSQILRSIVYGDQPRNRLDLYLPKNIDSPKPVIIFVTGGAWIIGYKGWGALLGFQLAERDIIVTCIDYRNFPQGTISDMVEDVSRGISYVCNNIANYGGDPNRIYLMGQSAGAHISSCALLKQAIKESKGEMVSWSASQINAYFGLSGGYNLTNLVDHFDRRGLYRSIFLSIMEGDESLQQFSPEILIEDPSARNAVPLLPHIVLFHGTEDFSIPTDSSITFVDALKRVGARAELILYQGKTHTDLFIQDALRGGKEELFDFIVEYLHAGDAEALANDATAPPRKRLCPEPLLKLAGLVSPF</sequence>
<dbReference type="PANTHER" id="PTHR32285:SF48">
    <property type="entry name" value="PROTEIN TRICHOME BIREFRINGENCE-LIKE 19"/>
    <property type="match status" value="1"/>
</dbReference>
<accession>A0AAD8LK65</accession>
<dbReference type="SUPFAM" id="SSF53474">
    <property type="entry name" value="alpha/beta-Hydrolases"/>
    <property type="match status" value="1"/>
</dbReference>
<evidence type="ECO:0000256" key="11">
    <source>
        <dbReference type="ARBA" id="ARBA00023136"/>
    </source>
</evidence>
<evidence type="ECO:0000259" key="16">
    <source>
        <dbReference type="Pfam" id="PF13839"/>
    </source>
</evidence>
<feature type="domain" description="Trichome birefringence-like C-terminal" evidence="16">
    <location>
        <begin position="131"/>
        <end position="419"/>
    </location>
</feature>
<evidence type="ECO:0000256" key="14">
    <source>
        <dbReference type="ARBA" id="ARBA00049507"/>
    </source>
</evidence>
<evidence type="ECO:0000256" key="10">
    <source>
        <dbReference type="ARBA" id="ARBA00023034"/>
    </source>
</evidence>
<dbReference type="AlphaFoldDB" id="A0AAD8LK65"/>
<comment type="similarity">
    <text evidence="12">Belongs to the AB hydrolase superfamily. Isoprenylcysteine methylesterase family.</text>
</comment>
<comment type="similarity">
    <text evidence="4">Belongs to the PC-esterase family. TBL subfamily.</text>
</comment>
<proteinExistence type="inferred from homology"/>
<evidence type="ECO:0000256" key="8">
    <source>
        <dbReference type="ARBA" id="ARBA00022968"/>
    </source>
</evidence>
<comment type="catalytic activity">
    <reaction evidence="14">
        <text>[protein]-C-terminal S-[(2E,6E)-farnesyl]-L-cysteine methyl ester + H2O = [protein]-C-terminal S-[(2E,6E)-farnesyl]-L-cysteine + methanol + H(+)</text>
        <dbReference type="Rhea" id="RHEA:48520"/>
        <dbReference type="Rhea" id="RHEA-COMP:12125"/>
        <dbReference type="Rhea" id="RHEA-COMP:12126"/>
        <dbReference type="ChEBI" id="CHEBI:15377"/>
        <dbReference type="ChEBI" id="CHEBI:15378"/>
        <dbReference type="ChEBI" id="CHEBI:17790"/>
        <dbReference type="ChEBI" id="CHEBI:90510"/>
        <dbReference type="ChEBI" id="CHEBI:90511"/>
        <dbReference type="EC" id="3.1.1.n2"/>
    </reaction>
</comment>
<keyword evidence="9 15" id="KW-1133">Transmembrane helix</keyword>
<evidence type="ECO:0000256" key="12">
    <source>
        <dbReference type="ARBA" id="ARBA00038028"/>
    </source>
</evidence>
<dbReference type="GO" id="GO:0016787">
    <property type="term" value="F:hydrolase activity"/>
    <property type="evidence" value="ECO:0007669"/>
    <property type="project" value="UniProtKB-KW"/>
</dbReference>
<feature type="domain" description="BD-FAE-like" evidence="18">
    <location>
        <begin position="628"/>
        <end position="836"/>
    </location>
</feature>
<dbReference type="Pfam" id="PF13839">
    <property type="entry name" value="PC-Esterase"/>
    <property type="match status" value="1"/>
</dbReference>
<comment type="caution">
    <text evidence="19">The sequence shown here is derived from an EMBL/GenBank/DDBJ whole genome shotgun (WGS) entry which is preliminary data.</text>
</comment>
<evidence type="ECO:0000256" key="13">
    <source>
        <dbReference type="ARBA" id="ARBA00038928"/>
    </source>
</evidence>
<evidence type="ECO:0000256" key="3">
    <source>
        <dbReference type="ARBA" id="ARBA00004653"/>
    </source>
</evidence>
<keyword evidence="6" id="KW-0378">Hydrolase</keyword>
<dbReference type="Gene3D" id="3.40.50.1820">
    <property type="entry name" value="alpha/beta hydrolase"/>
    <property type="match status" value="1"/>
</dbReference>